<feature type="region of interest" description="Disordered" evidence="1">
    <location>
        <begin position="233"/>
        <end position="262"/>
    </location>
</feature>
<feature type="compositionally biased region" description="Polar residues" evidence="1">
    <location>
        <begin position="154"/>
        <end position="176"/>
    </location>
</feature>
<evidence type="ECO:0000256" key="1">
    <source>
        <dbReference type="SAM" id="MobiDB-lite"/>
    </source>
</evidence>
<feature type="region of interest" description="Disordered" evidence="1">
    <location>
        <begin position="309"/>
        <end position="425"/>
    </location>
</feature>
<name>A0A6V8HDQ9_TALPI</name>
<gene>
    <name evidence="2" type="ORF">TCE0_033f09405</name>
</gene>
<organism evidence="2 3">
    <name type="scientific">Talaromyces pinophilus</name>
    <name type="common">Penicillium pinophilum</name>
    <dbReference type="NCBI Taxonomy" id="128442"/>
    <lineage>
        <taxon>Eukaryota</taxon>
        <taxon>Fungi</taxon>
        <taxon>Dikarya</taxon>
        <taxon>Ascomycota</taxon>
        <taxon>Pezizomycotina</taxon>
        <taxon>Eurotiomycetes</taxon>
        <taxon>Eurotiomycetidae</taxon>
        <taxon>Eurotiales</taxon>
        <taxon>Trichocomaceae</taxon>
        <taxon>Talaromyces</taxon>
        <taxon>Talaromyces sect. Talaromyces</taxon>
    </lineage>
</organism>
<feature type="region of interest" description="Disordered" evidence="1">
    <location>
        <begin position="1"/>
        <end position="20"/>
    </location>
</feature>
<feature type="region of interest" description="Disordered" evidence="1">
    <location>
        <begin position="74"/>
        <end position="195"/>
    </location>
</feature>
<feature type="compositionally biased region" description="Polar residues" evidence="1">
    <location>
        <begin position="402"/>
        <end position="413"/>
    </location>
</feature>
<proteinExistence type="predicted"/>
<evidence type="ECO:0000313" key="2">
    <source>
        <dbReference type="EMBL" id="GAM38575.1"/>
    </source>
</evidence>
<evidence type="ECO:0000313" key="3">
    <source>
        <dbReference type="Proteomes" id="UP000053095"/>
    </source>
</evidence>
<reference evidence="3" key="1">
    <citation type="journal article" date="2015" name="Genome Announc.">
        <title>Draft genome sequence of Talaromyces cellulolyticus strain Y-94, a source of lignocellulosic biomass-degrading enzymes.</title>
        <authorList>
            <person name="Fujii T."/>
            <person name="Koike H."/>
            <person name="Sawayama S."/>
            <person name="Yano S."/>
            <person name="Inoue H."/>
        </authorList>
    </citation>
    <scope>NUCLEOTIDE SEQUENCE [LARGE SCALE GENOMIC DNA]</scope>
    <source>
        <strain evidence="3">Y-94</strain>
    </source>
</reference>
<dbReference type="EMBL" id="DF933829">
    <property type="protein sequence ID" value="GAM38575.1"/>
    <property type="molecule type" value="Genomic_DNA"/>
</dbReference>
<protein>
    <submittedName>
        <fullName evidence="2">Uncharacterized protein</fullName>
    </submittedName>
</protein>
<accession>A0A6V8HDQ9</accession>
<dbReference type="Proteomes" id="UP000053095">
    <property type="component" value="Unassembled WGS sequence"/>
</dbReference>
<comment type="caution">
    <text evidence="2">The sequence shown here is derived from an EMBL/GenBank/DDBJ whole genome shotgun (WGS) entry which is preliminary data.</text>
</comment>
<keyword evidence="3" id="KW-1185">Reference proteome</keyword>
<feature type="compositionally biased region" description="Polar residues" evidence="1">
    <location>
        <begin position="309"/>
        <end position="328"/>
    </location>
</feature>
<feature type="compositionally biased region" description="Polar residues" evidence="1">
    <location>
        <begin position="96"/>
        <end position="135"/>
    </location>
</feature>
<feature type="compositionally biased region" description="Polar residues" evidence="1">
    <location>
        <begin position="369"/>
        <end position="382"/>
    </location>
</feature>
<feature type="compositionally biased region" description="Basic and acidic residues" evidence="1">
    <location>
        <begin position="341"/>
        <end position="352"/>
    </location>
</feature>
<sequence>MEASTAPGNPDPQDPQDVIMTNAEDGAGNIFDELLAGMDEEWGSQDPFMLQNEVPPEQYIDPALFAASLGMPDIYSALPSNSASPTRQEEQPYPSAVTSSPIRQAEQVTVSTPVQQHANTSASVSDYSPSSTGLHTPTRRDRGHYGSARRRTGALSNFQPIASSPQRESAQENTGYSFEPIPEHQQGILSPSNYINDDIPEFRPRRVVASPSRNYQSRFDFPEELNSSCLVADPDAFEGGVGNPPPGQPPVDHSANGNGSAASPLQQQIANYIPAGPPSANVAAQNAFPNYVPSGSPSTMAAGPTVAAVSNGSTASNTAPAPRNTVSSPAPKARLEYNTTRSEKHVDADHLPKNANNSGNLALPASIIQPGSTNQSAISQPALSRPALSLPGPSQHALMNPPVSSNQPTSTIPSAKARGRKLSHTPIPTNEERIAQFWNGRLDKFGNELEPTFLCHGSLEQHSPASAIENTVVDKSEFSQYTTVLADDHPKLEEDTPDPEVPHSELMLYSEIMNEGNFERAVFSGQVVVVSYDIHSEWWHKLNIFAWNRFAMAYCLDEIAIMITPFHVMFARIPNTGDTANLERDWRSLLGLVERTFKTPVVGAKEKTWAYMYRLMPCIVKEDKDYARSRDLLRPSLELFIRLGTDTVYGNRFRQFAYYVPPVGELVTDKEFAIRVGRFGKKDEYDRPRVEIRDLGGRRVIRDQF</sequence>
<dbReference type="AlphaFoldDB" id="A0A6V8HDQ9"/>